<dbReference type="InterPro" id="IPR002213">
    <property type="entry name" value="UDP_glucos_trans"/>
</dbReference>
<dbReference type="FunFam" id="3.40.50.2000:FF:000037">
    <property type="entry name" value="Glycosyltransferase"/>
    <property type="match status" value="1"/>
</dbReference>
<keyword evidence="9" id="KW-1185">Reference proteome</keyword>
<name>A0A4D6MTD8_VIGUN</name>
<keyword evidence="2 4" id="KW-0328">Glycosyltransferase</keyword>
<dbReference type="PANTHER" id="PTHR48045:SF6">
    <property type="entry name" value="UDP-GLUCOSYLTRANSFERASE FAMILY PROTEIN"/>
    <property type="match status" value="1"/>
</dbReference>
<dbReference type="PROSITE" id="PS00375">
    <property type="entry name" value="UDPGT"/>
    <property type="match status" value="1"/>
</dbReference>
<dbReference type="AlphaFoldDB" id="A0A4D6MTD8"/>
<evidence type="ECO:0000256" key="6">
    <source>
        <dbReference type="SAM" id="Coils"/>
    </source>
</evidence>
<keyword evidence="6" id="KW-0175">Coiled coil</keyword>
<gene>
    <name evidence="7" type="ORF">DEO72_LG8g2829</name>
    <name evidence="8" type="ORF">DEO72_LG8g2830</name>
</gene>
<protein>
    <recommendedName>
        <fullName evidence="5">Glycosyltransferase</fullName>
        <ecNumber evidence="5">2.4.1.-</ecNumber>
    </recommendedName>
</protein>
<evidence type="ECO:0000256" key="2">
    <source>
        <dbReference type="ARBA" id="ARBA00022676"/>
    </source>
</evidence>
<dbReference type="SUPFAM" id="SSF53756">
    <property type="entry name" value="UDP-Glycosyltransferase/glycogen phosphorylase"/>
    <property type="match status" value="1"/>
</dbReference>
<dbReference type="Proteomes" id="UP000501690">
    <property type="component" value="Linkage Group LG8"/>
</dbReference>
<dbReference type="CDD" id="cd03784">
    <property type="entry name" value="GT1_Gtf-like"/>
    <property type="match status" value="1"/>
</dbReference>
<keyword evidence="3 4" id="KW-0808">Transferase</keyword>
<evidence type="ECO:0000256" key="1">
    <source>
        <dbReference type="ARBA" id="ARBA00009995"/>
    </source>
</evidence>
<evidence type="ECO:0000313" key="7">
    <source>
        <dbReference type="EMBL" id="QCE04789.1"/>
    </source>
</evidence>
<evidence type="ECO:0000256" key="3">
    <source>
        <dbReference type="ARBA" id="ARBA00022679"/>
    </source>
</evidence>
<evidence type="ECO:0000313" key="8">
    <source>
        <dbReference type="EMBL" id="QCE04790.1"/>
    </source>
</evidence>
<dbReference type="PANTHER" id="PTHR48045">
    <property type="entry name" value="UDP-GLYCOSYLTRANSFERASE 72B1"/>
    <property type="match status" value="1"/>
</dbReference>
<organism evidence="8 9">
    <name type="scientific">Vigna unguiculata</name>
    <name type="common">Cowpea</name>
    <dbReference type="NCBI Taxonomy" id="3917"/>
    <lineage>
        <taxon>Eukaryota</taxon>
        <taxon>Viridiplantae</taxon>
        <taxon>Streptophyta</taxon>
        <taxon>Embryophyta</taxon>
        <taxon>Tracheophyta</taxon>
        <taxon>Spermatophyta</taxon>
        <taxon>Magnoliopsida</taxon>
        <taxon>eudicotyledons</taxon>
        <taxon>Gunneridae</taxon>
        <taxon>Pentapetalae</taxon>
        <taxon>rosids</taxon>
        <taxon>fabids</taxon>
        <taxon>Fabales</taxon>
        <taxon>Fabaceae</taxon>
        <taxon>Papilionoideae</taxon>
        <taxon>50 kb inversion clade</taxon>
        <taxon>NPAAA clade</taxon>
        <taxon>indigoferoid/millettioid clade</taxon>
        <taxon>Phaseoleae</taxon>
        <taxon>Vigna</taxon>
    </lineage>
</organism>
<feature type="coiled-coil region" evidence="6">
    <location>
        <begin position="396"/>
        <end position="423"/>
    </location>
</feature>
<dbReference type="EMBL" id="CP039352">
    <property type="protein sequence ID" value="QCE04789.1"/>
    <property type="molecule type" value="Genomic_DNA"/>
</dbReference>
<proteinExistence type="inferred from homology"/>
<dbReference type="EMBL" id="CP039352">
    <property type="protein sequence ID" value="QCE04790.1"/>
    <property type="molecule type" value="Genomic_DNA"/>
</dbReference>
<accession>A0A4D6MTD8</accession>
<reference evidence="8 9" key="1">
    <citation type="submission" date="2019-04" db="EMBL/GenBank/DDBJ databases">
        <title>An improved genome assembly and genetic linkage map for asparagus bean, Vigna unguiculata ssp. sesquipedialis.</title>
        <authorList>
            <person name="Xia Q."/>
            <person name="Zhang R."/>
            <person name="Dong Y."/>
        </authorList>
    </citation>
    <scope>NUCLEOTIDE SEQUENCE [LARGE SCALE GENOMIC DNA]</scope>
    <source>
        <tissue evidence="8">Leaf</tissue>
    </source>
</reference>
<evidence type="ECO:0000256" key="5">
    <source>
        <dbReference type="RuleBase" id="RU362057"/>
    </source>
</evidence>
<dbReference type="EC" id="2.4.1.-" evidence="5"/>
<dbReference type="Gene3D" id="3.40.50.2000">
    <property type="entry name" value="Glycogen Phosphorylase B"/>
    <property type="match status" value="2"/>
</dbReference>
<dbReference type="GO" id="GO:0008194">
    <property type="term" value="F:UDP-glycosyltransferase activity"/>
    <property type="evidence" value="ECO:0007669"/>
    <property type="project" value="InterPro"/>
</dbReference>
<comment type="similarity">
    <text evidence="1 4">Belongs to the UDP-glycosyltransferase family.</text>
</comment>
<evidence type="ECO:0000256" key="4">
    <source>
        <dbReference type="RuleBase" id="RU003718"/>
    </source>
</evidence>
<dbReference type="InterPro" id="IPR035595">
    <property type="entry name" value="UDP_glycos_trans_CS"/>
</dbReference>
<evidence type="ECO:0000313" key="9">
    <source>
        <dbReference type="Proteomes" id="UP000501690"/>
    </source>
</evidence>
<dbReference type="FunFam" id="3.40.50.2000:FF:000054">
    <property type="entry name" value="Glycosyltransferase"/>
    <property type="match status" value="1"/>
</dbReference>
<sequence length="448" mass="49636">MDKTTHIAVIPGLGFSHLAPILNFSKLLVQLHPHFHVTFIVPSLGSLPNTSKAILQTLPPNINPIFLPPVNLNDQPQGTPLEPQIHLAITRSMQSIHHTLNSITSNTPLVAMLIDSFAAEAIGFAREFNMLCYMYFPCSVTTLSTYLYMLKLDEETSCEYKDLPQPVQVPGCVPFHGRDLCSVAQDRTALPYKLFLQRVKCIPLVDGVLVNSFLEMETGPIRAFEDEERGYPPLYPVGPIVQTGTATAASTTGLECLTWLDKQQDGSVLYVCFGSGGTLSQEQMKELAYGLELKPLEFLPRGFLERTKEQGMVVPSWAPQSEILGHGSVGGFLSHCGWNSTLESVVHGVPLITWPLFAEQRMNAVVMSEGLKVGVRARVSENGLVERVEIAEMIKCLMEEEEGREMRKRMKELKEDAANAIKEDGSSTKTLSQLALVWKSLTCENRFC</sequence>
<dbReference type="Pfam" id="PF00201">
    <property type="entry name" value="UDPGT"/>
    <property type="match status" value="1"/>
</dbReference>